<dbReference type="AlphaFoldDB" id="A0A1I4BDZ5"/>
<comment type="function">
    <text evidence="6">Catalyzes the interconversion of beta-pyran and beta-furan forms of D-ribose.</text>
</comment>
<accession>A0A1I4BDZ5</accession>
<name>A0A1I4BDZ5_9BACL</name>
<dbReference type="UniPathway" id="UPA00916">
    <property type="reaction ID" value="UER00888"/>
</dbReference>
<comment type="catalytic activity">
    <reaction evidence="1 6">
        <text>beta-D-ribopyranose = beta-D-ribofuranose</text>
        <dbReference type="Rhea" id="RHEA:25432"/>
        <dbReference type="ChEBI" id="CHEBI:27476"/>
        <dbReference type="ChEBI" id="CHEBI:47002"/>
        <dbReference type="EC" id="5.4.99.62"/>
    </reaction>
</comment>
<dbReference type="Pfam" id="PF05025">
    <property type="entry name" value="RbsD_FucU"/>
    <property type="match status" value="1"/>
</dbReference>
<organism evidence="7 8">
    <name type="scientific">Brevibacillus centrosporus</name>
    <dbReference type="NCBI Taxonomy" id="54910"/>
    <lineage>
        <taxon>Bacteria</taxon>
        <taxon>Bacillati</taxon>
        <taxon>Bacillota</taxon>
        <taxon>Bacilli</taxon>
        <taxon>Bacillales</taxon>
        <taxon>Paenibacillaceae</taxon>
        <taxon>Brevibacillus</taxon>
    </lineage>
</organism>
<keyword evidence="8" id="KW-1185">Reference proteome</keyword>
<evidence type="ECO:0000256" key="1">
    <source>
        <dbReference type="ARBA" id="ARBA00000223"/>
    </source>
</evidence>
<evidence type="ECO:0000256" key="5">
    <source>
        <dbReference type="ARBA" id="ARBA00023277"/>
    </source>
</evidence>
<dbReference type="GO" id="GO:0005829">
    <property type="term" value="C:cytosol"/>
    <property type="evidence" value="ECO:0007669"/>
    <property type="project" value="TreeGrafter"/>
</dbReference>
<dbReference type="GO" id="GO:0016872">
    <property type="term" value="F:intramolecular lyase activity"/>
    <property type="evidence" value="ECO:0007669"/>
    <property type="project" value="UniProtKB-UniRule"/>
</dbReference>
<feature type="active site" description="Proton donor" evidence="6">
    <location>
        <position position="20"/>
    </location>
</feature>
<dbReference type="InterPro" id="IPR023064">
    <property type="entry name" value="D-ribose_pyranase"/>
</dbReference>
<evidence type="ECO:0000256" key="3">
    <source>
        <dbReference type="ARBA" id="ARBA00022490"/>
    </source>
</evidence>
<keyword evidence="5 6" id="KW-0119">Carbohydrate metabolism</keyword>
<dbReference type="STRING" id="1884381.SAMN05518846_11789"/>
<dbReference type="PANTHER" id="PTHR37831:SF1">
    <property type="entry name" value="D-RIBOSE PYRANASE"/>
    <property type="match status" value="1"/>
</dbReference>
<evidence type="ECO:0000256" key="4">
    <source>
        <dbReference type="ARBA" id="ARBA00023235"/>
    </source>
</evidence>
<feature type="binding site" evidence="6">
    <location>
        <begin position="120"/>
        <end position="122"/>
    </location>
    <ligand>
        <name>substrate</name>
    </ligand>
</feature>
<dbReference type="InterPro" id="IPR007721">
    <property type="entry name" value="RbsD_FucU"/>
</dbReference>
<dbReference type="Proteomes" id="UP000198915">
    <property type="component" value="Unassembled WGS sequence"/>
</dbReference>
<evidence type="ECO:0000256" key="6">
    <source>
        <dbReference type="HAMAP-Rule" id="MF_01661"/>
    </source>
</evidence>
<dbReference type="PANTHER" id="PTHR37831">
    <property type="entry name" value="D-RIBOSE PYRANASE"/>
    <property type="match status" value="1"/>
</dbReference>
<dbReference type="HAMAP" id="MF_01661">
    <property type="entry name" value="D_rib_pyranase"/>
    <property type="match status" value="1"/>
</dbReference>
<evidence type="ECO:0000313" key="8">
    <source>
        <dbReference type="Proteomes" id="UP000198915"/>
    </source>
</evidence>
<sequence length="131" mass="14191">MKKLGILNSDISALISQLGHTDRIVICDAGLPIPDFVTRIDLAVVPGLPSFFEVLNAVLLEMQVEKAIFAEELIKAQPSAHIYLEAALPGVEMESVSHEAFKDLTKEAKAIIRTGECTPYANVILQAGVTF</sequence>
<comment type="subcellular location">
    <subcellularLocation>
        <location evidence="6">Cytoplasm</location>
    </subcellularLocation>
</comment>
<evidence type="ECO:0000313" key="7">
    <source>
        <dbReference type="EMBL" id="SFK67024.1"/>
    </source>
</evidence>
<feature type="binding site" evidence="6">
    <location>
        <position position="28"/>
    </location>
    <ligand>
        <name>substrate</name>
    </ligand>
</feature>
<gene>
    <name evidence="6" type="primary">rbsD</name>
    <name evidence="7" type="ORF">SAMN05518846_11789</name>
</gene>
<dbReference type="Gene3D" id="3.40.1650.10">
    <property type="entry name" value="RbsD-like domain"/>
    <property type="match status" value="1"/>
</dbReference>
<comment type="similarity">
    <text evidence="6">Belongs to the RbsD / FucU family. RbsD subfamily.</text>
</comment>
<dbReference type="EMBL" id="FORT01000017">
    <property type="protein sequence ID" value="SFK67024.1"/>
    <property type="molecule type" value="Genomic_DNA"/>
</dbReference>
<dbReference type="EC" id="5.4.99.62" evidence="2 6"/>
<feature type="binding site" evidence="6">
    <location>
        <position position="98"/>
    </location>
    <ligand>
        <name>substrate</name>
    </ligand>
</feature>
<comment type="subunit">
    <text evidence="6">Homodecamer.</text>
</comment>
<dbReference type="GO" id="GO:0048029">
    <property type="term" value="F:monosaccharide binding"/>
    <property type="evidence" value="ECO:0007669"/>
    <property type="project" value="InterPro"/>
</dbReference>
<keyword evidence="3 6" id="KW-0963">Cytoplasm</keyword>
<keyword evidence="4 6" id="KW-0413">Isomerase</keyword>
<proteinExistence type="inferred from homology"/>
<dbReference type="GO" id="GO:0019303">
    <property type="term" value="P:D-ribose catabolic process"/>
    <property type="evidence" value="ECO:0007669"/>
    <property type="project" value="UniProtKB-UniRule"/>
</dbReference>
<dbReference type="InterPro" id="IPR023750">
    <property type="entry name" value="RbsD-like_sf"/>
</dbReference>
<dbReference type="NCBIfam" id="NF008761">
    <property type="entry name" value="PRK11797.1"/>
    <property type="match status" value="1"/>
</dbReference>
<comment type="pathway">
    <text evidence="6">Carbohydrate metabolism; D-ribose degradation; D-ribose 5-phosphate from beta-D-ribopyranose: step 1/2.</text>
</comment>
<evidence type="ECO:0000256" key="2">
    <source>
        <dbReference type="ARBA" id="ARBA00012862"/>
    </source>
</evidence>
<reference evidence="8" key="1">
    <citation type="submission" date="2016-10" db="EMBL/GenBank/DDBJ databases">
        <authorList>
            <person name="Varghese N."/>
            <person name="Submissions S."/>
        </authorList>
    </citation>
    <scope>NUCLEOTIDE SEQUENCE [LARGE SCALE GENOMIC DNA]</scope>
    <source>
        <strain evidence="8">OK042</strain>
    </source>
</reference>
<dbReference type="GO" id="GO:0062193">
    <property type="term" value="F:D-ribose pyranase activity"/>
    <property type="evidence" value="ECO:0007669"/>
    <property type="project" value="UniProtKB-EC"/>
</dbReference>
<dbReference type="RefSeq" id="WP_092274576.1">
    <property type="nucleotide sequence ID" value="NZ_BJOE01000031.1"/>
</dbReference>
<dbReference type="SUPFAM" id="SSF102546">
    <property type="entry name" value="RbsD-like"/>
    <property type="match status" value="1"/>
</dbReference>
<protein>
    <recommendedName>
        <fullName evidence="2 6">D-ribose pyranase</fullName>
        <ecNumber evidence="2 6">5.4.99.62</ecNumber>
    </recommendedName>
</protein>